<evidence type="ECO:0000256" key="1">
    <source>
        <dbReference type="ARBA" id="ARBA00022729"/>
    </source>
</evidence>
<accession>A0A381R9G0</accession>
<keyword evidence="1" id="KW-0732">Signal</keyword>
<name>A0A381R9G0_9ZZZZ</name>
<dbReference type="EMBL" id="UINC01001726">
    <property type="protein sequence ID" value="SUZ87469.1"/>
    <property type="molecule type" value="Genomic_DNA"/>
</dbReference>
<gene>
    <name evidence="3" type="ORF">METZ01_LOCUS40323</name>
</gene>
<dbReference type="InterPro" id="IPR028082">
    <property type="entry name" value="Peripla_BP_I"/>
</dbReference>
<dbReference type="InterPro" id="IPR028081">
    <property type="entry name" value="Leu-bd"/>
</dbReference>
<evidence type="ECO:0000259" key="2">
    <source>
        <dbReference type="Pfam" id="PF13458"/>
    </source>
</evidence>
<sequence length="389" mass="43085">MNKIFAGKKVKLVGSAAILLLLLLNTSFCFAETGVTPRSIVLATHQPLSGPAKEYSDIGKSALAYFNYVNDQGGIHGRFIDLKIVDDQLKPEMAAQSLTELTVKNDIFAVFSGIGGKTHQAVYPLLKQQRIPSFFVGSDLPEWTQPVRANVFGFMPTADTEARVIGKYLTQNHAGAELIIWYAEKPVYLRAVKALTNELYGVSAKLLPGKTGRLSAELKLISKRRPDLLVVLGNFSDQLDFLNASVNLNIPIFTGHALADSRLPEWLNSNLAKRVRVLTAYPLIVETEHPGNKLHQQILKVYAPQLSANRWTLYGHGVAELMVEVLMRTGRSLSRQKAVIAAENINQWQGKLLPPVFLDSRNHLALSSFRVSQISPGRVNHLSEWIDGR</sequence>
<dbReference type="SUPFAM" id="SSF53822">
    <property type="entry name" value="Periplasmic binding protein-like I"/>
    <property type="match status" value="1"/>
</dbReference>
<dbReference type="Pfam" id="PF13458">
    <property type="entry name" value="Peripla_BP_6"/>
    <property type="match status" value="1"/>
</dbReference>
<dbReference type="AlphaFoldDB" id="A0A381R9G0"/>
<reference evidence="3" key="1">
    <citation type="submission" date="2018-05" db="EMBL/GenBank/DDBJ databases">
        <authorList>
            <person name="Lanie J.A."/>
            <person name="Ng W.-L."/>
            <person name="Kazmierczak K.M."/>
            <person name="Andrzejewski T.M."/>
            <person name="Davidsen T.M."/>
            <person name="Wayne K.J."/>
            <person name="Tettelin H."/>
            <person name="Glass J.I."/>
            <person name="Rusch D."/>
            <person name="Podicherti R."/>
            <person name="Tsui H.-C.T."/>
            <person name="Winkler M.E."/>
        </authorList>
    </citation>
    <scope>NUCLEOTIDE SEQUENCE</scope>
</reference>
<feature type="domain" description="Leucine-binding protein" evidence="2">
    <location>
        <begin position="44"/>
        <end position="375"/>
    </location>
</feature>
<dbReference type="PANTHER" id="PTHR47235:SF1">
    <property type="entry name" value="BLR6548 PROTEIN"/>
    <property type="match status" value="1"/>
</dbReference>
<evidence type="ECO:0000313" key="3">
    <source>
        <dbReference type="EMBL" id="SUZ87469.1"/>
    </source>
</evidence>
<dbReference type="Gene3D" id="3.40.50.2300">
    <property type="match status" value="2"/>
</dbReference>
<proteinExistence type="predicted"/>
<organism evidence="3">
    <name type="scientific">marine metagenome</name>
    <dbReference type="NCBI Taxonomy" id="408172"/>
    <lineage>
        <taxon>unclassified sequences</taxon>
        <taxon>metagenomes</taxon>
        <taxon>ecological metagenomes</taxon>
    </lineage>
</organism>
<dbReference type="PANTHER" id="PTHR47235">
    <property type="entry name" value="BLR6548 PROTEIN"/>
    <property type="match status" value="1"/>
</dbReference>
<protein>
    <recommendedName>
        <fullName evidence="2">Leucine-binding protein domain-containing protein</fullName>
    </recommendedName>
</protein>